<dbReference type="EMBL" id="JBHRZV010000027">
    <property type="protein sequence ID" value="MFC3927707.1"/>
    <property type="molecule type" value="Genomic_DNA"/>
</dbReference>
<reference evidence="5" key="1">
    <citation type="journal article" date="2019" name="Int. J. Syst. Evol. Microbiol.">
        <title>The Global Catalogue of Microorganisms (GCM) 10K type strain sequencing project: providing services to taxonomists for standard genome sequencing and annotation.</title>
        <authorList>
            <consortium name="The Broad Institute Genomics Platform"/>
            <consortium name="The Broad Institute Genome Sequencing Center for Infectious Disease"/>
            <person name="Wu L."/>
            <person name="Ma J."/>
        </authorList>
    </citation>
    <scope>NUCLEOTIDE SEQUENCE [LARGE SCALE GENOMIC DNA]</scope>
    <source>
        <strain evidence="5">CCUG 67170</strain>
    </source>
</reference>
<sequence length="324" mass="35852">MRAVVVTNPGDSSVLQLKPMPKPQLKTGWSLVKVKGFGINRSEIFTRKGLSPSVTFPRILGIECVGVIEETTDATVLPVGKKVVSIMGEMGREFDGSYAEYVLLPNNQIYPIETEFDWGTLATIPETYYTAYLALLSLQINPNDTVLVRGATSGVGVAFAQLLKAKFADMTLVGSTRSLSKKERLCQAGFDQVIVENDGILQTDKNFDKVLELIGPKTILDSLKHTKDYGIVCSAGQLGGQWFLEDFDPIMALQGNRYLTTAYSGRVSQKSLQDLFDYIKRYDIAIKPEKIYRLEQVGQAHLRMETTNSFGKNIVLMEANDEGS</sequence>
<dbReference type="RefSeq" id="WP_380425685.1">
    <property type="nucleotide sequence ID" value="NZ_JBHRZV010000027.1"/>
</dbReference>
<accession>A0ABV8CUN3</accession>
<comment type="caution">
    <text evidence="4">The sequence shown here is derived from an EMBL/GenBank/DDBJ whole genome shotgun (WGS) entry which is preliminary data.</text>
</comment>
<dbReference type="SUPFAM" id="SSF51735">
    <property type="entry name" value="NAD(P)-binding Rossmann-fold domains"/>
    <property type="match status" value="1"/>
</dbReference>
<evidence type="ECO:0000256" key="1">
    <source>
        <dbReference type="ARBA" id="ARBA00022857"/>
    </source>
</evidence>
<keyword evidence="1" id="KW-0521">NADP</keyword>
<organism evidence="4 5">
    <name type="scientific">Streptococcus caprae</name>
    <dbReference type="NCBI Taxonomy" id="1640501"/>
    <lineage>
        <taxon>Bacteria</taxon>
        <taxon>Bacillati</taxon>
        <taxon>Bacillota</taxon>
        <taxon>Bacilli</taxon>
        <taxon>Lactobacillales</taxon>
        <taxon>Streptococcaceae</taxon>
        <taxon>Streptococcus</taxon>
    </lineage>
</organism>
<dbReference type="InterPro" id="IPR011032">
    <property type="entry name" value="GroES-like_sf"/>
</dbReference>
<protein>
    <submittedName>
        <fullName evidence="4">Alcohol dehydrogenase catalytic domain-containing protein</fullName>
    </submittedName>
</protein>
<feature type="domain" description="Enoyl reductase (ER)" evidence="3">
    <location>
        <begin position="10"/>
        <end position="315"/>
    </location>
</feature>
<gene>
    <name evidence="4" type="ORF">ACFORF_03600</name>
</gene>
<evidence type="ECO:0000313" key="4">
    <source>
        <dbReference type="EMBL" id="MFC3927707.1"/>
    </source>
</evidence>
<dbReference type="SUPFAM" id="SSF50129">
    <property type="entry name" value="GroES-like"/>
    <property type="match status" value="1"/>
</dbReference>
<dbReference type="SMART" id="SM00829">
    <property type="entry name" value="PKS_ER"/>
    <property type="match status" value="1"/>
</dbReference>
<keyword evidence="5" id="KW-1185">Reference proteome</keyword>
<dbReference type="Gene3D" id="3.40.50.720">
    <property type="entry name" value="NAD(P)-binding Rossmann-like Domain"/>
    <property type="match status" value="1"/>
</dbReference>
<evidence type="ECO:0000313" key="5">
    <source>
        <dbReference type="Proteomes" id="UP001595807"/>
    </source>
</evidence>
<dbReference type="Proteomes" id="UP001595807">
    <property type="component" value="Unassembled WGS sequence"/>
</dbReference>
<dbReference type="InterPro" id="IPR036291">
    <property type="entry name" value="NAD(P)-bd_dom_sf"/>
</dbReference>
<dbReference type="PANTHER" id="PTHR48106">
    <property type="entry name" value="QUINONE OXIDOREDUCTASE PIG3-RELATED"/>
    <property type="match status" value="1"/>
</dbReference>
<dbReference type="Gene3D" id="3.90.180.10">
    <property type="entry name" value="Medium-chain alcohol dehydrogenases, catalytic domain"/>
    <property type="match status" value="1"/>
</dbReference>
<name>A0ABV8CUN3_9STRE</name>
<dbReference type="InterPro" id="IPR013154">
    <property type="entry name" value="ADH-like_N"/>
</dbReference>
<evidence type="ECO:0000256" key="2">
    <source>
        <dbReference type="ARBA" id="ARBA00023002"/>
    </source>
</evidence>
<dbReference type="InterPro" id="IPR020843">
    <property type="entry name" value="ER"/>
</dbReference>
<dbReference type="Pfam" id="PF13602">
    <property type="entry name" value="ADH_zinc_N_2"/>
    <property type="match status" value="1"/>
</dbReference>
<proteinExistence type="predicted"/>
<dbReference type="Pfam" id="PF08240">
    <property type="entry name" value="ADH_N"/>
    <property type="match status" value="1"/>
</dbReference>
<evidence type="ECO:0000259" key="3">
    <source>
        <dbReference type="SMART" id="SM00829"/>
    </source>
</evidence>
<keyword evidence="2" id="KW-0560">Oxidoreductase</keyword>